<dbReference type="EMBL" id="MDYQ01000462">
    <property type="protein sequence ID" value="PRP74486.1"/>
    <property type="molecule type" value="Genomic_DNA"/>
</dbReference>
<reference evidence="1 2" key="1">
    <citation type="journal article" date="2018" name="Genome Biol. Evol.">
        <title>Multiple Roots of Fruiting Body Formation in Amoebozoa.</title>
        <authorList>
            <person name="Hillmann F."/>
            <person name="Forbes G."/>
            <person name="Novohradska S."/>
            <person name="Ferling I."/>
            <person name="Riege K."/>
            <person name="Groth M."/>
            <person name="Westermann M."/>
            <person name="Marz M."/>
            <person name="Spaller T."/>
            <person name="Winckler T."/>
            <person name="Schaap P."/>
            <person name="Glockner G."/>
        </authorList>
    </citation>
    <scope>NUCLEOTIDE SEQUENCE [LARGE SCALE GENOMIC DNA]</scope>
    <source>
        <strain evidence="1 2">Jena</strain>
    </source>
</reference>
<dbReference type="InParanoid" id="A0A2P6MS23"/>
<accession>A0A2P6MS23</accession>
<keyword evidence="2" id="KW-1185">Reference proteome</keyword>
<sequence length="145" mass="17102">MLLRTLPLDIMNTWLNIRRIKTVIRYLCSNKTYPELLLSIKQALGTELVRPLFLAYEFVCFLKMMNHTGEKDQKTVYTNSHEPEGSIPEYVSYGFFDVHEYVTPTYYKPREIWYHKPHYHQLTLAINSQNAAMFGDWSVANGVLY</sequence>
<dbReference type="AlphaFoldDB" id="A0A2P6MS23"/>
<name>A0A2P6MS23_9EUKA</name>
<proteinExistence type="predicted"/>
<comment type="caution">
    <text evidence="1">The sequence shown here is derived from an EMBL/GenBank/DDBJ whole genome shotgun (WGS) entry which is preliminary data.</text>
</comment>
<dbReference type="Proteomes" id="UP000241769">
    <property type="component" value="Unassembled WGS sequence"/>
</dbReference>
<organism evidence="1 2">
    <name type="scientific">Planoprotostelium fungivorum</name>
    <dbReference type="NCBI Taxonomy" id="1890364"/>
    <lineage>
        <taxon>Eukaryota</taxon>
        <taxon>Amoebozoa</taxon>
        <taxon>Evosea</taxon>
        <taxon>Variosea</taxon>
        <taxon>Cavosteliida</taxon>
        <taxon>Cavosteliaceae</taxon>
        <taxon>Planoprotostelium</taxon>
    </lineage>
</organism>
<evidence type="ECO:0000313" key="2">
    <source>
        <dbReference type="Proteomes" id="UP000241769"/>
    </source>
</evidence>
<protein>
    <submittedName>
        <fullName evidence="1">Uncharacterized protein</fullName>
    </submittedName>
</protein>
<evidence type="ECO:0000313" key="1">
    <source>
        <dbReference type="EMBL" id="PRP74486.1"/>
    </source>
</evidence>
<gene>
    <name evidence="1" type="ORF">PROFUN_16225</name>
</gene>